<gene>
    <name evidence="1" type="ORF">PSECIP111951_02119</name>
</gene>
<evidence type="ECO:0000313" key="1">
    <source>
        <dbReference type="EMBL" id="CAH9059679.1"/>
    </source>
</evidence>
<dbReference type="Proteomes" id="UP001152485">
    <property type="component" value="Unassembled WGS sequence"/>
</dbReference>
<proteinExistence type="predicted"/>
<sequence>MCTIFICVVLFPSVYLGLFSVVLGFVGFKLCLWQCRHNTPQHGVILITQSDNYIELQGSHFIQGRVADAELLLNILCLRIAGQAGAKRRVFIIRDALSAQDWSRLCRCCLGRFPKGSKQ</sequence>
<dbReference type="EMBL" id="CAMAPD010000009">
    <property type="protein sequence ID" value="CAH9059679.1"/>
    <property type="molecule type" value="Genomic_DNA"/>
</dbReference>
<dbReference type="RefSeq" id="WP_261593293.1">
    <property type="nucleotide sequence ID" value="NZ_CAMAPD010000009.1"/>
</dbReference>
<evidence type="ECO:0000313" key="2">
    <source>
        <dbReference type="Proteomes" id="UP001152485"/>
    </source>
</evidence>
<organism evidence="1 2">
    <name type="scientific">Pseudoalteromonas holothuriae</name>
    <dbReference type="NCBI Taxonomy" id="2963714"/>
    <lineage>
        <taxon>Bacteria</taxon>
        <taxon>Pseudomonadati</taxon>
        <taxon>Pseudomonadota</taxon>
        <taxon>Gammaproteobacteria</taxon>
        <taxon>Alteromonadales</taxon>
        <taxon>Pseudoalteromonadaceae</taxon>
        <taxon>Pseudoalteromonas</taxon>
    </lineage>
</organism>
<reference evidence="1 2" key="1">
    <citation type="submission" date="2022-07" db="EMBL/GenBank/DDBJ databases">
        <authorList>
            <person name="Criscuolo A."/>
        </authorList>
    </citation>
    <scope>NUCLEOTIDE SEQUENCE [LARGE SCALE GENOMIC DNA]</scope>
    <source>
        <strain evidence="2">CIP 111951</strain>
    </source>
</reference>
<protein>
    <recommendedName>
        <fullName evidence="3">Toxin CptA</fullName>
    </recommendedName>
</protein>
<name>A0ABM9GIE4_9GAMM</name>
<comment type="caution">
    <text evidence="1">The sequence shown here is derived from an EMBL/GenBank/DDBJ whole genome shotgun (WGS) entry which is preliminary data.</text>
</comment>
<evidence type="ECO:0008006" key="3">
    <source>
        <dbReference type="Google" id="ProtNLM"/>
    </source>
</evidence>
<accession>A0ABM9GIE4</accession>